<accession>T1GWV5</accession>
<dbReference type="EMBL" id="CAQQ02391026">
    <property type="status" value="NOT_ANNOTATED_CDS"/>
    <property type="molecule type" value="Genomic_DNA"/>
</dbReference>
<dbReference type="GO" id="GO:0008506">
    <property type="term" value="F:sucrose:proton symporter activity"/>
    <property type="evidence" value="ECO:0007669"/>
    <property type="project" value="TreeGrafter"/>
</dbReference>
<evidence type="ECO:0000256" key="7">
    <source>
        <dbReference type="SAM" id="SignalP"/>
    </source>
</evidence>
<dbReference type="EMBL" id="CAQQ02391025">
    <property type="status" value="NOT_ANNOTATED_CDS"/>
    <property type="molecule type" value="Genomic_DNA"/>
</dbReference>
<keyword evidence="5 6" id="KW-0472">Membrane</keyword>
<proteinExistence type="predicted"/>
<feature type="transmembrane region" description="Helical" evidence="6">
    <location>
        <begin position="146"/>
        <end position="164"/>
    </location>
</feature>
<evidence type="ECO:0000256" key="3">
    <source>
        <dbReference type="ARBA" id="ARBA00022692"/>
    </source>
</evidence>
<name>T1GWV5_MEGSC</name>
<reference evidence="9" key="1">
    <citation type="submission" date="2013-02" db="EMBL/GenBank/DDBJ databases">
        <authorList>
            <person name="Hughes D."/>
        </authorList>
    </citation>
    <scope>NUCLEOTIDE SEQUENCE</scope>
    <source>
        <strain>Durham</strain>
        <strain evidence="9">NC isolate 2 -- Noor lab</strain>
    </source>
</reference>
<evidence type="ECO:0000313" key="9">
    <source>
        <dbReference type="Proteomes" id="UP000015102"/>
    </source>
</evidence>
<dbReference type="InterPro" id="IPR036259">
    <property type="entry name" value="MFS_trans_sf"/>
</dbReference>
<feature type="signal peptide" evidence="7">
    <location>
        <begin position="1"/>
        <end position="16"/>
    </location>
</feature>
<feature type="chain" id="PRO_5004577793" description="Major facilitator superfamily associated domain-containing protein" evidence="7">
    <location>
        <begin position="17"/>
        <end position="222"/>
    </location>
</feature>
<dbReference type="PANTHER" id="PTHR19432:SF35">
    <property type="entry name" value="SOLUTE CARRIER FAMILY 45 MEMBER 3 ISOFORM X1"/>
    <property type="match status" value="1"/>
</dbReference>
<evidence type="ECO:0008006" key="10">
    <source>
        <dbReference type="Google" id="ProtNLM"/>
    </source>
</evidence>
<evidence type="ECO:0000256" key="1">
    <source>
        <dbReference type="ARBA" id="ARBA00004141"/>
    </source>
</evidence>
<dbReference type="EMBL" id="CAQQ02391024">
    <property type="status" value="NOT_ANNOTATED_CDS"/>
    <property type="molecule type" value="Genomic_DNA"/>
</dbReference>
<dbReference type="HOGENOM" id="CLU_1246615_0_0_1"/>
<dbReference type="SUPFAM" id="SSF103473">
    <property type="entry name" value="MFS general substrate transporter"/>
    <property type="match status" value="1"/>
</dbReference>
<keyword evidence="9" id="KW-1185">Reference proteome</keyword>
<reference evidence="8" key="2">
    <citation type="submission" date="2015-06" db="UniProtKB">
        <authorList>
            <consortium name="EnsemblMetazoa"/>
        </authorList>
    </citation>
    <scope>IDENTIFICATION</scope>
</reference>
<dbReference type="STRING" id="36166.T1GWV5"/>
<keyword evidence="7" id="KW-0732">Signal</keyword>
<comment type="subcellular location">
    <subcellularLocation>
        <location evidence="1">Membrane</location>
        <topology evidence="1">Multi-pass membrane protein</topology>
    </subcellularLocation>
</comment>
<protein>
    <recommendedName>
        <fullName evidence="10">Major facilitator superfamily associated domain-containing protein</fullName>
    </recommendedName>
</protein>
<dbReference type="PANTHER" id="PTHR19432">
    <property type="entry name" value="SUGAR TRANSPORTER"/>
    <property type="match status" value="1"/>
</dbReference>
<feature type="transmembrane region" description="Helical" evidence="6">
    <location>
        <begin position="176"/>
        <end position="197"/>
    </location>
</feature>
<organism evidence="8 9">
    <name type="scientific">Megaselia scalaris</name>
    <name type="common">Humpbacked fly</name>
    <name type="synonym">Phora scalaris</name>
    <dbReference type="NCBI Taxonomy" id="36166"/>
    <lineage>
        <taxon>Eukaryota</taxon>
        <taxon>Metazoa</taxon>
        <taxon>Ecdysozoa</taxon>
        <taxon>Arthropoda</taxon>
        <taxon>Hexapoda</taxon>
        <taxon>Insecta</taxon>
        <taxon>Pterygota</taxon>
        <taxon>Neoptera</taxon>
        <taxon>Endopterygota</taxon>
        <taxon>Diptera</taxon>
        <taxon>Brachycera</taxon>
        <taxon>Muscomorpha</taxon>
        <taxon>Platypezoidea</taxon>
        <taxon>Phoridae</taxon>
        <taxon>Megaseliini</taxon>
        <taxon>Megaselia</taxon>
    </lineage>
</organism>
<dbReference type="EnsemblMetazoa" id="MESCA008287-RA">
    <property type="protein sequence ID" value="MESCA008287-PA"/>
    <property type="gene ID" value="MESCA008287"/>
</dbReference>
<dbReference type="GO" id="GO:0016020">
    <property type="term" value="C:membrane"/>
    <property type="evidence" value="ECO:0007669"/>
    <property type="project" value="UniProtKB-SubCell"/>
</dbReference>
<keyword evidence="2" id="KW-0813">Transport</keyword>
<evidence type="ECO:0000256" key="5">
    <source>
        <dbReference type="ARBA" id="ARBA00023136"/>
    </source>
</evidence>
<keyword evidence="4 6" id="KW-1133">Transmembrane helix</keyword>
<feature type="transmembrane region" description="Helical" evidence="6">
    <location>
        <begin position="114"/>
        <end position="134"/>
    </location>
</feature>
<evidence type="ECO:0000256" key="4">
    <source>
        <dbReference type="ARBA" id="ARBA00022989"/>
    </source>
</evidence>
<keyword evidence="3 6" id="KW-0812">Transmembrane</keyword>
<evidence type="ECO:0000256" key="2">
    <source>
        <dbReference type="ARBA" id="ARBA00022448"/>
    </source>
</evidence>
<dbReference type="OMA" id="YSIITCK"/>
<sequence>MYMLLLFFSLPIAVFTFDWGTSSLFWKMKRVFKRDELLRPPRDPSIEQELEGRVSFRSIIDMPYSIKVLCLTGLLSWMSHCSYSLYFTDFVGETVFKGSPLGSDEQVELYDAGVRYGCLGLSVFSITVSLYSIITCKLVKLCGLKMMYSGTLLFYAFAMFLLAFEPNKFAVLAYSVPAGAAYATMLTIPFTLVASYHEKGCVTTFKKNQGQIISPARPSVRL</sequence>
<evidence type="ECO:0000256" key="6">
    <source>
        <dbReference type="SAM" id="Phobius"/>
    </source>
</evidence>
<dbReference type="AlphaFoldDB" id="T1GWV5"/>
<dbReference type="Proteomes" id="UP000015102">
    <property type="component" value="Unassembled WGS sequence"/>
</dbReference>
<evidence type="ECO:0000313" key="8">
    <source>
        <dbReference type="EnsemblMetazoa" id="MESCA008287-PA"/>
    </source>
</evidence>